<proteinExistence type="predicted"/>
<dbReference type="Proteomes" id="UP001312908">
    <property type="component" value="Unassembled WGS sequence"/>
</dbReference>
<reference evidence="1 2" key="1">
    <citation type="submission" date="2023-10" db="EMBL/GenBank/DDBJ databases">
        <title>Sorlinia euscelidii gen. nov., sp. nov., an acetic acid bacteria isolated from the gut of Euscelidius variegatus emitter.</title>
        <authorList>
            <person name="Michoud G."/>
            <person name="Marasco R."/>
            <person name="Seferji K."/>
            <person name="Gonella E."/>
            <person name="Garuglieri E."/>
            <person name="Alma A."/>
            <person name="Mapelli F."/>
            <person name="Borin S."/>
            <person name="Daffonchio D."/>
            <person name="Crotti E."/>
        </authorList>
    </citation>
    <scope>NUCLEOTIDE SEQUENCE [LARGE SCALE GENOMIC DNA]</scope>
    <source>
        <strain evidence="1 2">EV16P</strain>
    </source>
</reference>
<evidence type="ECO:0000313" key="1">
    <source>
        <dbReference type="EMBL" id="MEE8659389.1"/>
    </source>
</evidence>
<accession>A0ABU7U3F8</accession>
<sequence>MGKLLIDSVAQGKSRVRRKNGGKSRARQTVTQVFNPFTLRDKLTGGRDKAISQRHFCVQPDIMAKMGRAMMQRRVPQLPNRLFQIVNAEFLAGKSGADALRHGTDLAMPLFS</sequence>
<comment type="caution">
    <text evidence="1">The sequence shown here is derived from an EMBL/GenBank/DDBJ whole genome shotgun (WGS) entry which is preliminary data.</text>
</comment>
<evidence type="ECO:0000313" key="2">
    <source>
        <dbReference type="Proteomes" id="UP001312908"/>
    </source>
</evidence>
<keyword evidence="2" id="KW-1185">Reference proteome</keyword>
<gene>
    <name evidence="1" type="ORF">DOFOFD_10270</name>
</gene>
<organism evidence="1 2">
    <name type="scientific">Sorlinia euscelidii</name>
    <dbReference type="NCBI Taxonomy" id="3081148"/>
    <lineage>
        <taxon>Bacteria</taxon>
        <taxon>Pseudomonadati</taxon>
        <taxon>Pseudomonadota</taxon>
        <taxon>Alphaproteobacteria</taxon>
        <taxon>Acetobacterales</taxon>
        <taxon>Acetobacteraceae</taxon>
        <taxon>Sorlinia</taxon>
    </lineage>
</organism>
<name>A0ABU7U3F8_9PROT</name>
<protein>
    <submittedName>
        <fullName evidence="1">Uncharacterized protein</fullName>
    </submittedName>
</protein>
<dbReference type="EMBL" id="JAWJZY010000004">
    <property type="protein sequence ID" value="MEE8659389.1"/>
    <property type="molecule type" value="Genomic_DNA"/>
</dbReference>